<name>A0A0R3T7F1_RODNA</name>
<reference evidence="3" key="1">
    <citation type="submission" date="2017-02" db="UniProtKB">
        <authorList>
            <consortium name="WormBaseParasite"/>
        </authorList>
    </citation>
    <scope>IDENTIFICATION</scope>
</reference>
<dbReference type="Proteomes" id="UP000278807">
    <property type="component" value="Unassembled WGS sequence"/>
</dbReference>
<organism evidence="3">
    <name type="scientific">Rodentolepis nana</name>
    <name type="common">Dwarf tapeworm</name>
    <name type="synonym">Hymenolepis nana</name>
    <dbReference type="NCBI Taxonomy" id="102285"/>
    <lineage>
        <taxon>Eukaryota</taxon>
        <taxon>Metazoa</taxon>
        <taxon>Spiralia</taxon>
        <taxon>Lophotrochozoa</taxon>
        <taxon>Platyhelminthes</taxon>
        <taxon>Cestoda</taxon>
        <taxon>Eucestoda</taxon>
        <taxon>Cyclophyllidea</taxon>
        <taxon>Hymenolepididae</taxon>
        <taxon>Rodentolepis</taxon>
    </lineage>
</organism>
<proteinExistence type="predicted"/>
<keyword evidence="2" id="KW-1185">Reference proteome</keyword>
<dbReference type="AlphaFoldDB" id="A0A0R3T7F1"/>
<evidence type="ECO:0000313" key="2">
    <source>
        <dbReference type="Proteomes" id="UP000278807"/>
    </source>
</evidence>
<gene>
    <name evidence="1" type="ORF">HNAJ_LOCUS2988</name>
</gene>
<accession>A0A0R3T7F1</accession>
<reference evidence="1 2" key="2">
    <citation type="submission" date="2018-11" db="EMBL/GenBank/DDBJ databases">
        <authorList>
            <consortium name="Pathogen Informatics"/>
        </authorList>
    </citation>
    <scope>NUCLEOTIDE SEQUENCE [LARGE SCALE GENOMIC DNA]</scope>
</reference>
<evidence type="ECO:0000313" key="3">
    <source>
        <dbReference type="WBParaSite" id="HNAJ_0000298901-mRNA-1"/>
    </source>
</evidence>
<evidence type="ECO:0000313" key="1">
    <source>
        <dbReference type="EMBL" id="VDN98847.1"/>
    </source>
</evidence>
<dbReference type="WBParaSite" id="HNAJ_0000298901-mRNA-1">
    <property type="protein sequence ID" value="HNAJ_0000298901-mRNA-1"/>
    <property type="gene ID" value="HNAJ_0000298901"/>
</dbReference>
<sequence>MTCECARQYTVGDLERQLISIGSDASGALERENFQFSTNKPLQNITTTNNTFSSQDRVAAEASRITSAHIGEGGRQFTFTELRNPPAITSQYSPSARPLEQSGIRCNCGRHLAAVSAGSSWVEISCSYCGRRNFEIVRELGKINIHL</sequence>
<dbReference type="EMBL" id="UZAE01001623">
    <property type="protein sequence ID" value="VDN98847.1"/>
    <property type="molecule type" value="Genomic_DNA"/>
</dbReference>
<protein>
    <submittedName>
        <fullName evidence="3">Zf-LSD1 domain-containing protein</fullName>
    </submittedName>
</protein>